<comment type="caution">
    <text evidence="2">The sequence shown here is derived from an EMBL/GenBank/DDBJ whole genome shotgun (WGS) entry which is preliminary data.</text>
</comment>
<feature type="compositionally biased region" description="Polar residues" evidence="1">
    <location>
        <begin position="92"/>
        <end position="114"/>
    </location>
</feature>
<accession>A0A4U5PTR0</accession>
<dbReference type="PANTHER" id="PTHR15503">
    <property type="entry name" value="LDOC1 RELATED"/>
    <property type="match status" value="1"/>
</dbReference>
<feature type="region of interest" description="Disordered" evidence="1">
    <location>
        <begin position="80"/>
        <end position="114"/>
    </location>
</feature>
<dbReference type="EMBL" id="RCHU01000598">
    <property type="protein sequence ID" value="TKS00554.1"/>
    <property type="molecule type" value="Genomic_DNA"/>
</dbReference>
<evidence type="ECO:0000256" key="1">
    <source>
        <dbReference type="SAM" id="MobiDB-lite"/>
    </source>
</evidence>
<dbReference type="SUPFAM" id="SSF50630">
    <property type="entry name" value="Acid proteases"/>
    <property type="match status" value="1"/>
</dbReference>
<gene>
    <name evidence="2" type="ORF">D5086_0000181850</name>
</gene>
<proteinExistence type="predicted"/>
<evidence type="ECO:0000313" key="2">
    <source>
        <dbReference type="EMBL" id="TKS00554.1"/>
    </source>
</evidence>
<dbReference type="InterPro" id="IPR021109">
    <property type="entry name" value="Peptidase_aspartic_dom_sf"/>
</dbReference>
<dbReference type="CDD" id="cd00303">
    <property type="entry name" value="retropepsin_like"/>
    <property type="match status" value="1"/>
</dbReference>
<dbReference type="AlphaFoldDB" id="A0A4U5PTR0"/>
<dbReference type="Pfam" id="PF08284">
    <property type="entry name" value="RVP_2"/>
    <property type="match status" value="1"/>
</dbReference>
<dbReference type="Gene3D" id="2.40.70.10">
    <property type="entry name" value="Acid Proteases"/>
    <property type="match status" value="1"/>
</dbReference>
<reference evidence="2" key="1">
    <citation type="submission" date="2018-10" db="EMBL/GenBank/DDBJ databases">
        <title>Population genomic analysis revealed the cold adaptation of white poplar.</title>
        <authorList>
            <person name="Liu Y.-J."/>
        </authorList>
    </citation>
    <scope>NUCLEOTIDE SEQUENCE [LARGE SCALE GENOMIC DNA]</scope>
    <source>
        <strain evidence="2">PAL-ZL1</strain>
    </source>
</reference>
<feature type="region of interest" description="Disordered" evidence="1">
    <location>
        <begin position="252"/>
        <end position="282"/>
    </location>
</feature>
<dbReference type="PANTHER" id="PTHR15503:SF22">
    <property type="entry name" value="TRANSPOSON TY3-I GAG POLYPROTEIN"/>
    <property type="match status" value="1"/>
</dbReference>
<sequence length="572" mass="64043">MENYPILSPLLLLRFSSHSLNSNISVVSEPGYTVVMDTRGKSNAEFRTEVNDALARHESSFDQVNAALQAVLTELQAIRTQKHPNTNPPKINPFASESSSQLHSSRNPNTTGQTHSHLKLLFPCFDGSEPTGWVYKAEQYFEFQAIDSAQQVQLASFHLDGIALQWHGWLTKFRGPLLWNEFVLTNFERLSHQVDGLPEGFLIGCFVAGLRDEIRIDVKIKHPHTLAEAIGVARLIEERNLLQRKTHLPIRSSSMNLPSRAPANSAAGVLGPPPSQRPNLSPTSFRRITTQEAWERREKGLCFYYDEKFKSGHRCERPQLFMIEDSSNTSLEEEITDTEDIINSEDMPEISFHDIAGAEHPQTLQVLGQLGNKKVTVLIDGGSTHNFIDQVVVTKFGIPINRSQRFQVMVANREKITCTGQCQSLTLIIQGIAITANYYVLPVTACQVVLGVQWLETLGPIEMDFKKLTMSYKTHGEKHTFYGLKHTGHAAFTEKEFHGLQGNGFFLQIIPSHSIIDNSIGGSLLSGGNATDWTNNIVIRVGNTRKIFFCLCKNANSKDNLIKPPSEPNLYH</sequence>
<name>A0A4U5PTR0_POPAL</name>
<organism evidence="2">
    <name type="scientific">Populus alba</name>
    <name type="common">White poplar</name>
    <dbReference type="NCBI Taxonomy" id="43335"/>
    <lineage>
        <taxon>Eukaryota</taxon>
        <taxon>Viridiplantae</taxon>
        <taxon>Streptophyta</taxon>
        <taxon>Embryophyta</taxon>
        <taxon>Tracheophyta</taxon>
        <taxon>Spermatophyta</taxon>
        <taxon>Magnoliopsida</taxon>
        <taxon>eudicotyledons</taxon>
        <taxon>Gunneridae</taxon>
        <taxon>Pentapetalae</taxon>
        <taxon>rosids</taxon>
        <taxon>fabids</taxon>
        <taxon>Malpighiales</taxon>
        <taxon>Salicaceae</taxon>
        <taxon>Saliceae</taxon>
        <taxon>Populus</taxon>
    </lineage>
</organism>
<evidence type="ECO:0008006" key="3">
    <source>
        <dbReference type="Google" id="ProtNLM"/>
    </source>
</evidence>
<dbReference type="InterPro" id="IPR032567">
    <property type="entry name" value="RTL1-rel"/>
</dbReference>
<protein>
    <recommendedName>
        <fullName evidence="3">Retrotransposon gag domain-containing protein</fullName>
    </recommendedName>
</protein>
<dbReference type="STRING" id="43335.A0A4U5PTR0"/>